<dbReference type="InterPro" id="IPR041899">
    <property type="entry name" value="MAGE_WH2"/>
</dbReference>
<protein>
    <recommendedName>
        <fullName evidence="2">MAGE domain-containing protein</fullName>
    </recommendedName>
</protein>
<dbReference type="GO" id="GO:0005634">
    <property type="term" value="C:nucleus"/>
    <property type="evidence" value="ECO:0007669"/>
    <property type="project" value="TreeGrafter"/>
</dbReference>
<dbReference type="Pfam" id="PF01454">
    <property type="entry name" value="MAGE"/>
    <property type="match status" value="1"/>
</dbReference>
<evidence type="ECO:0000259" key="2">
    <source>
        <dbReference type="PROSITE" id="PS50838"/>
    </source>
</evidence>
<dbReference type="PhylomeDB" id="B4LZE3"/>
<dbReference type="OMA" id="KITYSWG"/>
<dbReference type="EMBL" id="CH940650">
    <property type="protein sequence ID" value="EDW68178.1"/>
    <property type="molecule type" value="Genomic_DNA"/>
</dbReference>
<dbReference type="HOGENOM" id="CLU_039582_2_1_1"/>
<dbReference type="OrthoDB" id="205198at2759"/>
<proteinExistence type="predicted"/>
<dbReference type="InterPro" id="IPR037445">
    <property type="entry name" value="MAGE"/>
</dbReference>
<dbReference type="PANTHER" id="PTHR11736:SF14">
    <property type="entry name" value="NSE3 HOMOLOG, SMC5-SMC6 COMPLEX COMPONENT"/>
    <property type="match status" value="1"/>
</dbReference>
<dbReference type="Gene3D" id="1.10.10.1210">
    <property type="entry name" value="MAGE homology domain, winged helix WH2 motif"/>
    <property type="match status" value="1"/>
</dbReference>
<name>B4LZE3_DROVI</name>
<gene>
    <name evidence="3" type="primary">Dvir\GJ22688</name>
    <name evidence="3" type="ORF">Dvir_GJ22688</name>
</gene>
<dbReference type="InterPro" id="IPR002190">
    <property type="entry name" value="MHD_dom"/>
</dbReference>
<dbReference type="eggNOG" id="KOG4562">
    <property type="taxonomic scope" value="Eukaryota"/>
</dbReference>
<evidence type="ECO:0000313" key="4">
    <source>
        <dbReference type="Proteomes" id="UP000008792"/>
    </source>
</evidence>
<dbReference type="PANTHER" id="PTHR11736">
    <property type="entry name" value="MELANOMA-ASSOCIATED ANTIGEN MAGE ANTIGEN"/>
    <property type="match status" value="1"/>
</dbReference>
<dbReference type="InterPro" id="IPR041898">
    <property type="entry name" value="MAGE_WH1"/>
</dbReference>
<feature type="compositionally biased region" description="Low complexity" evidence="1">
    <location>
        <begin position="1"/>
        <end position="15"/>
    </location>
</feature>
<dbReference type="Gene3D" id="1.10.10.1200">
    <property type="entry name" value="MAGE homology domain, winged helix WH1 motif"/>
    <property type="match status" value="1"/>
</dbReference>
<organism evidence="3 4">
    <name type="scientific">Drosophila virilis</name>
    <name type="common">Fruit fly</name>
    <dbReference type="NCBI Taxonomy" id="7244"/>
    <lineage>
        <taxon>Eukaryota</taxon>
        <taxon>Metazoa</taxon>
        <taxon>Ecdysozoa</taxon>
        <taxon>Arthropoda</taxon>
        <taxon>Hexapoda</taxon>
        <taxon>Insecta</taxon>
        <taxon>Pterygota</taxon>
        <taxon>Neoptera</taxon>
        <taxon>Endopterygota</taxon>
        <taxon>Diptera</taxon>
        <taxon>Brachycera</taxon>
        <taxon>Muscomorpha</taxon>
        <taxon>Ephydroidea</taxon>
        <taxon>Drosophilidae</taxon>
        <taxon>Drosophila</taxon>
    </lineage>
</organism>
<feature type="region of interest" description="Disordered" evidence="1">
    <location>
        <begin position="1"/>
        <end position="28"/>
    </location>
</feature>
<dbReference type="SMART" id="SM01373">
    <property type="entry name" value="MAGE"/>
    <property type="match status" value="1"/>
</dbReference>
<feature type="domain" description="MAGE" evidence="2">
    <location>
        <begin position="33"/>
        <end position="232"/>
    </location>
</feature>
<dbReference type="STRING" id="7244.B4LZE3"/>
<evidence type="ECO:0000256" key="1">
    <source>
        <dbReference type="SAM" id="MobiDB-lite"/>
    </source>
</evidence>
<dbReference type="FunCoup" id="B4LZE3">
    <property type="interactions" value="601"/>
</dbReference>
<dbReference type="PROSITE" id="PS50838">
    <property type="entry name" value="MAGE"/>
    <property type="match status" value="1"/>
</dbReference>
<dbReference type="Proteomes" id="UP000008792">
    <property type="component" value="Unassembled WGS sequence"/>
</dbReference>
<reference evidence="3 4" key="1">
    <citation type="journal article" date="2007" name="Nature">
        <title>Evolution of genes and genomes on the Drosophila phylogeny.</title>
        <authorList>
            <consortium name="Drosophila 12 Genomes Consortium"/>
            <person name="Clark A.G."/>
            <person name="Eisen M.B."/>
            <person name="Smith D.R."/>
            <person name="Bergman C.M."/>
            <person name="Oliver B."/>
            <person name="Markow T.A."/>
            <person name="Kaufman T.C."/>
            <person name="Kellis M."/>
            <person name="Gelbart W."/>
            <person name="Iyer V.N."/>
            <person name="Pollard D.A."/>
            <person name="Sackton T.B."/>
            <person name="Larracuente A.M."/>
            <person name="Singh N.D."/>
            <person name="Abad J.P."/>
            <person name="Abt D.N."/>
            <person name="Adryan B."/>
            <person name="Aguade M."/>
            <person name="Akashi H."/>
            <person name="Anderson W.W."/>
            <person name="Aquadro C.F."/>
            <person name="Ardell D.H."/>
            <person name="Arguello R."/>
            <person name="Artieri C.G."/>
            <person name="Barbash D.A."/>
            <person name="Barker D."/>
            <person name="Barsanti P."/>
            <person name="Batterham P."/>
            <person name="Batzoglou S."/>
            <person name="Begun D."/>
            <person name="Bhutkar A."/>
            <person name="Blanco E."/>
            <person name="Bosak S.A."/>
            <person name="Bradley R.K."/>
            <person name="Brand A.D."/>
            <person name="Brent M.R."/>
            <person name="Brooks A.N."/>
            <person name="Brown R.H."/>
            <person name="Butlin R.K."/>
            <person name="Caggese C."/>
            <person name="Calvi B.R."/>
            <person name="Bernardo de Carvalho A."/>
            <person name="Caspi A."/>
            <person name="Castrezana S."/>
            <person name="Celniker S.E."/>
            <person name="Chang J.L."/>
            <person name="Chapple C."/>
            <person name="Chatterji S."/>
            <person name="Chinwalla A."/>
            <person name="Civetta A."/>
            <person name="Clifton S.W."/>
            <person name="Comeron J.M."/>
            <person name="Costello J.C."/>
            <person name="Coyne J.A."/>
            <person name="Daub J."/>
            <person name="David R.G."/>
            <person name="Delcher A.L."/>
            <person name="Delehaunty K."/>
            <person name="Do C.B."/>
            <person name="Ebling H."/>
            <person name="Edwards K."/>
            <person name="Eickbush T."/>
            <person name="Evans J.D."/>
            <person name="Filipski A."/>
            <person name="Findeiss S."/>
            <person name="Freyhult E."/>
            <person name="Fulton L."/>
            <person name="Fulton R."/>
            <person name="Garcia A.C."/>
            <person name="Gardiner A."/>
            <person name="Garfield D.A."/>
            <person name="Garvin B.E."/>
            <person name="Gibson G."/>
            <person name="Gilbert D."/>
            <person name="Gnerre S."/>
            <person name="Godfrey J."/>
            <person name="Good R."/>
            <person name="Gotea V."/>
            <person name="Gravely B."/>
            <person name="Greenberg A.J."/>
            <person name="Griffiths-Jones S."/>
            <person name="Gross S."/>
            <person name="Guigo R."/>
            <person name="Gustafson E.A."/>
            <person name="Haerty W."/>
            <person name="Hahn M.W."/>
            <person name="Halligan D.L."/>
            <person name="Halpern A.L."/>
            <person name="Halter G.M."/>
            <person name="Han M.V."/>
            <person name="Heger A."/>
            <person name="Hillier L."/>
            <person name="Hinrichs A.S."/>
            <person name="Holmes I."/>
            <person name="Hoskins R.A."/>
            <person name="Hubisz M.J."/>
            <person name="Hultmark D."/>
            <person name="Huntley M.A."/>
            <person name="Jaffe D.B."/>
            <person name="Jagadeeshan S."/>
            <person name="Jeck W.R."/>
            <person name="Johnson J."/>
            <person name="Jones C.D."/>
            <person name="Jordan W.C."/>
            <person name="Karpen G.H."/>
            <person name="Kataoka E."/>
            <person name="Keightley P.D."/>
            <person name="Kheradpour P."/>
            <person name="Kirkness E.F."/>
            <person name="Koerich L.B."/>
            <person name="Kristiansen K."/>
            <person name="Kudrna D."/>
            <person name="Kulathinal R.J."/>
            <person name="Kumar S."/>
            <person name="Kwok R."/>
            <person name="Lander E."/>
            <person name="Langley C.H."/>
            <person name="Lapoint R."/>
            <person name="Lazzaro B.P."/>
            <person name="Lee S.J."/>
            <person name="Levesque L."/>
            <person name="Li R."/>
            <person name="Lin C.F."/>
            <person name="Lin M.F."/>
            <person name="Lindblad-Toh K."/>
            <person name="Llopart A."/>
            <person name="Long M."/>
            <person name="Low L."/>
            <person name="Lozovsky E."/>
            <person name="Lu J."/>
            <person name="Luo M."/>
            <person name="Machado C.A."/>
            <person name="Makalowski W."/>
            <person name="Marzo M."/>
            <person name="Matsuda M."/>
            <person name="Matzkin L."/>
            <person name="McAllister B."/>
            <person name="McBride C.S."/>
            <person name="McKernan B."/>
            <person name="McKernan K."/>
            <person name="Mendez-Lago M."/>
            <person name="Minx P."/>
            <person name="Mollenhauer M.U."/>
            <person name="Montooth K."/>
            <person name="Mount S.M."/>
            <person name="Mu X."/>
            <person name="Myers E."/>
            <person name="Negre B."/>
            <person name="Newfeld S."/>
            <person name="Nielsen R."/>
            <person name="Noor M.A."/>
            <person name="O'Grady P."/>
            <person name="Pachter L."/>
            <person name="Papaceit M."/>
            <person name="Parisi M.J."/>
            <person name="Parisi M."/>
            <person name="Parts L."/>
            <person name="Pedersen J.S."/>
            <person name="Pesole G."/>
            <person name="Phillippy A.M."/>
            <person name="Ponting C.P."/>
            <person name="Pop M."/>
            <person name="Porcelli D."/>
            <person name="Powell J.R."/>
            <person name="Prohaska S."/>
            <person name="Pruitt K."/>
            <person name="Puig M."/>
            <person name="Quesneville H."/>
            <person name="Ram K.R."/>
            <person name="Rand D."/>
            <person name="Rasmussen M.D."/>
            <person name="Reed L.K."/>
            <person name="Reenan R."/>
            <person name="Reily A."/>
            <person name="Remington K.A."/>
            <person name="Rieger T.T."/>
            <person name="Ritchie M.G."/>
            <person name="Robin C."/>
            <person name="Rogers Y.H."/>
            <person name="Rohde C."/>
            <person name="Rozas J."/>
            <person name="Rubenfield M.J."/>
            <person name="Ruiz A."/>
            <person name="Russo S."/>
            <person name="Salzberg S.L."/>
            <person name="Sanchez-Gracia A."/>
            <person name="Saranga D.J."/>
            <person name="Sato H."/>
            <person name="Schaeffer S.W."/>
            <person name="Schatz M.C."/>
            <person name="Schlenke T."/>
            <person name="Schwartz R."/>
            <person name="Segarra C."/>
            <person name="Singh R.S."/>
            <person name="Sirot L."/>
            <person name="Sirota M."/>
            <person name="Sisneros N.B."/>
            <person name="Smith C.D."/>
            <person name="Smith T.F."/>
            <person name="Spieth J."/>
            <person name="Stage D.E."/>
            <person name="Stark A."/>
            <person name="Stephan W."/>
            <person name="Strausberg R.L."/>
            <person name="Strempel S."/>
            <person name="Sturgill D."/>
            <person name="Sutton G."/>
            <person name="Sutton G.G."/>
            <person name="Tao W."/>
            <person name="Teichmann S."/>
            <person name="Tobari Y.N."/>
            <person name="Tomimura Y."/>
            <person name="Tsolas J.M."/>
            <person name="Valente V.L."/>
            <person name="Venter E."/>
            <person name="Venter J.C."/>
            <person name="Vicario S."/>
            <person name="Vieira F.G."/>
            <person name="Vilella A.J."/>
            <person name="Villasante A."/>
            <person name="Walenz B."/>
            <person name="Wang J."/>
            <person name="Wasserman M."/>
            <person name="Watts T."/>
            <person name="Wilson D."/>
            <person name="Wilson R.K."/>
            <person name="Wing R.A."/>
            <person name="Wolfner M.F."/>
            <person name="Wong A."/>
            <person name="Wong G.K."/>
            <person name="Wu C.I."/>
            <person name="Wu G."/>
            <person name="Yamamoto D."/>
            <person name="Yang H.P."/>
            <person name="Yang S.P."/>
            <person name="Yorke J.A."/>
            <person name="Yoshida K."/>
            <person name="Zdobnov E."/>
            <person name="Zhang P."/>
            <person name="Zhang Y."/>
            <person name="Zimin A.V."/>
            <person name="Baldwin J."/>
            <person name="Abdouelleil A."/>
            <person name="Abdulkadir J."/>
            <person name="Abebe A."/>
            <person name="Abera B."/>
            <person name="Abreu J."/>
            <person name="Acer S.C."/>
            <person name="Aftuck L."/>
            <person name="Alexander A."/>
            <person name="An P."/>
            <person name="Anderson E."/>
            <person name="Anderson S."/>
            <person name="Arachi H."/>
            <person name="Azer M."/>
            <person name="Bachantsang P."/>
            <person name="Barry A."/>
            <person name="Bayul T."/>
            <person name="Berlin A."/>
            <person name="Bessette D."/>
            <person name="Bloom T."/>
            <person name="Blye J."/>
            <person name="Boguslavskiy L."/>
            <person name="Bonnet C."/>
            <person name="Boukhgalter B."/>
            <person name="Bourzgui I."/>
            <person name="Brown A."/>
            <person name="Cahill P."/>
            <person name="Channer S."/>
            <person name="Cheshatsang Y."/>
            <person name="Chuda L."/>
            <person name="Citroen M."/>
            <person name="Collymore A."/>
            <person name="Cooke P."/>
            <person name="Costello M."/>
            <person name="D'Aco K."/>
            <person name="Daza R."/>
            <person name="De Haan G."/>
            <person name="DeGray S."/>
            <person name="DeMaso C."/>
            <person name="Dhargay N."/>
            <person name="Dooley K."/>
            <person name="Dooley E."/>
            <person name="Doricent M."/>
            <person name="Dorje P."/>
            <person name="Dorjee K."/>
            <person name="Dupes A."/>
            <person name="Elong R."/>
            <person name="Falk J."/>
            <person name="Farina A."/>
            <person name="Faro S."/>
            <person name="Ferguson D."/>
            <person name="Fisher S."/>
            <person name="Foley C.D."/>
            <person name="Franke A."/>
            <person name="Friedrich D."/>
            <person name="Gadbois L."/>
            <person name="Gearin G."/>
            <person name="Gearin C.R."/>
            <person name="Giannoukos G."/>
            <person name="Goode T."/>
            <person name="Graham J."/>
            <person name="Grandbois E."/>
            <person name="Grewal S."/>
            <person name="Gyaltsen K."/>
            <person name="Hafez N."/>
            <person name="Hagos B."/>
            <person name="Hall J."/>
            <person name="Henson C."/>
            <person name="Hollinger A."/>
            <person name="Honan T."/>
            <person name="Huard M.D."/>
            <person name="Hughes L."/>
            <person name="Hurhula B."/>
            <person name="Husby M.E."/>
            <person name="Kamat A."/>
            <person name="Kanga B."/>
            <person name="Kashin S."/>
            <person name="Khazanovich D."/>
            <person name="Kisner P."/>
            <person name="Lance K."/>
            <person name="Lara M."/>
            <person name="Lee W."/>
            <person name="Lennon N."/>
            <person name="Letendre F."/>
            <person name="LeVine R."/>
            <person name="Lipovsky A."/>
            <person name="Liu X."/>
            <person name="Liu J."/>
            <person name="Liu S."/>
            <person name="Lokyitsang T."/>
            <person name="Lokyitsang Y."/>
            <person name="Lubonja R."/>
            <person name="Lui A."/>
            <person name="MacDonald P."/>
            <person name="Magnisalis V."/>
            <person name="Maru K."/>
            <person name="Matthews C."/>
            <person name="McCusker W."/>
            <person name="McDonough S."/>
            <person name="Mehta T."/>
            <person name="Meldrim J."/>
            <person name="Meneus L."/>
            <person name="Mihai O."/>
            <person name="Mihalev A."/>
            <person name="Mihova T."/>
            <person name="Mittelman R."/>
            <person name="Mlenga V."/>
            <person name="Montmayeur A."/>
            <person name="Mulrain L."/>
            <person name="Navidi A."/>
            <person name="Naylor J."/>
            <person name="Negash T."/>
            <person name="Nguyen T."/>
            <person name="Nguyen N."/>
            <person name="Nicol R."/>
            <person name="Norbu C."/>
            <person name="Norbu N."/>
            <person name="Novod N."/>
            <person name="O'Neill B."/>
            <person name="Osman S."/>
            <person name="Markiewicz E."/>
            <person name="Oyono O.L."/>
            <person name="Patti C."/>
            <person name="Phunkhang P."/>
            <person name="Pierre F."/>
            <person name="Priest M."/>
            <person name="Raghuraman S."/>
            <person name="Rege F."/>
            <person name="Reyes R."/>
            <person name="Rise C."/>
            <person name="Rogov P."/>
            <person name="Ross K."/>
            <person name="Ryan E."/>
            <person name="Settipalli S."/>
            <person name="Shea T."/>
            <person name="Sherpa N."/>
            <person name="Shi L."/>
            <person name="Shih D."/>
            <person name="Sparrow T."/>
            <person name="Spaulding J."/>
            <person name="Stalker J."/>
            <person name="Stange-Thomann N."/>
            <person name="Stavropoulos S."/>
            <person name="Stone C."/>
            <person name="Strader C."/>
            <person name="Tesfaye S."/>
            <person name="Thomson T."/>
            <person name="Thoulutsang Y."/>
            <person name="Thoulutsang D."/>
            <person name="Topham K."/>
            <person name="Topping I."/>
            <person name="Tsamla T."/>
            <person name="Vassiliev H."/>
            <person name="Vo A."/>
            <person name="Wangchuk T."/>
            <person name="Wangdi T."/>
            <person name="Weiand M."/>
            <person name="Wilkinson J."/>
            <person name="Wilson A."/>
            <person name="Yadav S."/>
            <person name="Young G."/>
            <person name="Yu Q."/>
            <person name="Zembek L."/>
            <person name="Zhong D."/>
            <person name="Zimmer A."/>
            <person name="Zwirko Z."/>
            <person name="Jaffe D.B."/>
            <person name="Alvarez P."/>
            <person name="Brockman W."/>
            <person name="Butler J."/>
            <person name="Chin C."/>
            <person name="Gnerre S."/>
            <person name="Grabherr M."/>
            <person name="Kleber M."/>
            <person name="Mauceli E."/>
            <person name="MacCallum I."/>
        </authorList>
    </citation>
    <scope>NUCLEOTIDE SEQUENCE [LARGE SCALE GENOMIC DNA]</scope>
    <source>
        <strain evidence="4">Tucson 15010-1051.87</strain>
    </source>
</reference>
<dbReference type="KEGG" id="dvi:6631229"/>
<dbReference type="InParanoid" id="B4LZE3"/>
<keyword evidence="4" id="KW-1185">Reference proteome</keyword>
<sequence>MASTSRNASRRTNTTHSQSRTMPTQAEAPQIEIDHQVRAILNYILCHSANKVPIKYNDLMPLADNKNELSKRFVLVTQLLETRYGIRLVQLEGTPKRYVCIAEAPVASTYELTAAQRPQFTLLYIILTYIFLRGNHIEEDKLYGMLDMMGANVREEHGYFGENISKLIEDTFVKQQYLKRERSQLSPYDDPKITYSWGLRAKCEFTYQQVVQFASKLFDQDEAFFQQQLMLAEGMDNPEMLQASSLAADNTDASFSESQHAFDSQ</sequence>
<dbReference type="AlphaFoldDB" id="B4LZE3"/>
<accession>B4LZE3</accession>
<evidence type="ECO:0000313" key="3">
    <source>
        <dbReference type="EMBL" id="EDW68178.1"/>
    </source>
</evidence>
<dbReference type="FunFam" id="1.10.10.1210:FF:000001">
    <property type="entry name" value="melanoma-associated antigen D1"/>
    <property type="match status" value="1"/>
</dbReference>
<dbReference type="SMR" id="B4LZE3"/>